<dbReference type="GO" id="GO:0009279">
    <property type="term" value="C:cell outer membrane"/>
    <property type="evidence" value="ECO:0007669"/>
    <property type="project" value="UniProtKB-SubCell"/>
</dbReference>
<evidence type="ECO:0000256" key="6">
    <source>
        <dbReference type="ARBA" id="ARBA00023004"/>
    </source>
</evidence>
<evidence type="ECO:0000256" key="5">
    <source>
        <dbReference type="ARBA" id="ARBA00022692"/>
    </source>
</evidence>
<evidence type="ECO:0000256" key="7">
    <source>
        <dbReference type="ARBA" id="ARBA00023065"/>
    </source>
</evidence>
<evidence type="ECO:0000313" key="11">
    <source>
        <dbReference type="EMBL" id="QQZ51444.1"/>
    </source>
</evidence>
<evidence type="ECO:0000256" key="1">
    <source>
        <dbReference type="ARBA" id="ARBA00004571"/>
    </source>
</evidence>
<evidence type="ECO:0000256" key="8">
    <source>
        <dbReference type="ARBA" id="ARBA00023077"/>
    </source>
</evidence>
<sequence>MPVGDDGELSFHIDANYVGSQFYTPQNRPLSKLPSYWESNARVGYGHGNWEVAAWVKNLGDNDTPGGLVGPDTTTFQQIFLAPTYPRRYGLEVSYRF</sequence>
<keyword evidence="11" id="KW-0675">Receptor</keyword>
<accession>A0A974P5I1</accession>
<organism evidence="11">
    <name type="scientific">Phenylobacterium glaciei</name>
    <dbReference type="NCBI Taxonomy" id="2803784"/>
    <lineage>
        <taxon>Bacteria</taxon>
        <taxon>Pseudomonadati</taxon>
        <taxon>Pseudomonadota</taxon>
        <taxon>Alphaproteobacteria</taxon>
        <taxon>Caulobacterales</taxon>
        <taxon>Caulobacteraceae</taxon>
        <taxon>Phenylobacterium</taxon>
    </lineage>
</organism>
<keyword evidence="3" id="KW-1134">Transmembrane beta strand</keyword>
<keyword evidence="7" id="KW-0406">Ion transport</keyword>
<keyword evidence="6" id="KW-0408">Iron</keyword>
<reference evidence="11" key="1">
    <citation type="submission" date="2021-01" db="EMBL/GenBank/DDBJ databases">
        <title>Genome sequence of Phenylobacterium sp. 20VBR1 isolated from a valley glaceir, Ny-Alesund, Svalbard.</title>
        <authorList>
            <person name="Thomas F.A."/>
            <person name="Krishnan K.P."/>
            <person name="Sinha R.K."/>
        </authorList>
    </citation>
    <scope>NUCLEOTIDE SEQUENCE</scope>
    <source>
        <strain evidence="11">20VBR1</strain>
    </source>
</reference>
<dbReference type="GO" id="GO:0006826">
    <property type="term" value="P:iron ion transport"/>
    <property type="evidence" value="ECO:0007669"/>
    <property type="project" value="UniProtKB-KW"/>
</dbReference>
<gene>
    <name evidence="11" type="ORF">JKL49_10770</name>
</gene>
<evidence type="ECO:0000256" key="3">
    <source>
        <dbReference type="ARBA" id="ARBA00022452"/>
    </source>
</evidence>
<dbReference type="AlphaFoldDB" id="A0A974P5I1"/>
<keyword evidence="8" id="KW-0798">TonB box</keyword>
<comment type="subcellular location">
    <subcellularLocation>
        <location evidence="1">Cell outer membrane</location>
        <topology evidence="1">Multi-pass membrane protein</topology>
    </subcellularLocation>
</comment>
<dbReference type="Gene3D" id="2.40.170.20">
    <property type="entry name" value="TonB-dependent receptor, beta-barrel domain"/>
    <property type="match status" value="1"/>
</dbReference>
<keyword evidence="4" id="KW-0410">Iron transport</keyword>
<keyword evidence="10" id="KW-0998">Cell outer membrane</keyword>
<evidence type="ECO:0000256" key="10">
    <source>
        <dbReference type="ARBA" id="ARBA00023237"/>
    </source>
</evidence>
<proteinExistence type="predicted"/>
<evidence type="ECO:0000256" key="4">
    <source>
        <dbReference type="ARBA" id="ARBA00022496"/>
    </source>
</evidence>
<dbReference type="InterPro" id="IPR039426">
    <property type="entry name" value="TonB-dep_rcpt-like"/>
</dbReference>
<name>A0A974P5I1_9CAUL</name>
<keyword evidence="5" id="KW-0812">Transmembrane</keyword>
<keyword evidence="2" id="KW-0813">Transport</keyword>
<dbReference type="InterPro" id="IPR036942">
    <property type="entry name" value="Beta-barrel_TonB_sf"/>
</dbReference>
<dbReference type="PANTHER" id="PTHR32552:SF81">
    <property type="entry name" value="TONB-DEPENDENT OUTER MEMBRANE RECEPTOR"/>
    <property type="match status" value="1"/>
</dbReference>
<dbReference type="SUPFAM" id="SSF56935">
    <property type="entry name" value="Porins"/>
    <property type="match status" value="1"/>
</dbReference>
<keyword evidence="9" id="KW-0472">Membrane</keyword>
<protein>
    <submittedName>
        <fullName evidence="11">TonB-dependent receptor</fullName>
    </submittedName>
</protein>
<evidence type="ECO:0000256" key="2">
    <source>
        <dbReference type="ARBA" id="ARBA00022448"/>
    </source>
</evidence>
<evidence type="ECO:0000256" key="9">
    <source>
        <dbReference type="ARBA" id="ARBA00023136"/>
    </source>
</evidence>
<dbReference type="PANTHER" id="PTHR32552">
    <property type="entry name" value="FERRICHROME IRON RECEPTOR-RELATED"/>
    <property type="match status" value="1"/>
</dbReference>
<dbReference type="EMBL" id="CP068570">
    <property type="protein sequence ID" value="QQZ51444.1"/>
    <property type="molecule type" value="Genomic_DNA"/>
</dbReference>